<keyword evidence="2" id="KW-1185">Reference proteome</keyword>
<evidence type="ECO:0000313" key="2">
    <source>
        <dbReference type="Proteomes" id="UP000325289"/>
    </source>
</evidence>
<accession>A0A1I1WXZ6</accession>
<dbReference type="EMBL" id="FOMS01000005">
    <property type="protein sequence ID" value="SFD99238.1"/>
    <property type="molecule type" value="Genomic_DNA"/>
</dbReference>
<proteinExistence type="predicted"/>
<organism evidence="1 2">
    <name type="scientific">Roseivivax sediminis</name>
    <dbReference type="NCBI Taxonomy" id="936889"/>
    <lineage>
        <taxon>Bacteria</taxon>
        <taxon>Pseudomonadati</taxon>
        <taxon>Pseudomonadota</taxon>
        <taxon>Alphaproteobacteria</taxon>
        <taxon>Rhodobacterales</taxon>
        <taxon>Roseobacteraceae</taxon>
        <taxon>Roseivivax</taxon>
    </lineage>
</organism>
<dbReference type="Proteomes" id="UP000325289">
    <property type="component" value="Unassembled WGS sequence"/>
</dbReference>
<protein>
    <submittedName>
        <fullName evidence="1">Uncharacterized protein</fullName>
    </submittedName>
</protein>
<evidence type="ECO:0000313" key="1">
    <source>
        <dbReference type="EMBL" id="SFD99238.1"/>
    </source>
</evidence>
<name>A0A1I1WXZ6_9RHOB</name>
<gene>
    <name evidence="1" type="ORF">SAMN04515678_105125</name>
</gene>
<reference evidence="1 2" key="1">
    <citation type="submission" date="2016-10" db="EMBL/GenBank/DDBJ databases">
        <authorList>
            <person name="Varghese N."/>
            <person name="Submissions S."/>
        </authorList>
    </citation>
    <scope>NUCLEOTIDE SEQUENCE [LARGE SCALE GENOMIC DNA]</scope>
    <source>
        <strain evidence="2">YIM D21,KCTC 23444,ACCC 10710</strain>
    </source>
</reference>
<sequence>MSMTVETLPALAGVFAGLPRRRSEARAWTF</sequence>
<dbReference type="AlphaFoldDB" id="A0A1I1WXZ6"/>